<protein>
    <submittedName>
        <fullName evidence="2">Uncharacterized protein</fullName>
    </submittedName>
</protein>
<sequence length="193" mass="20401">MGRSASVLILWALLGGAAGYLLFHPYAMAVWRWTGGPAAFPGAFAAGMTAMALAFALLSAAVGFLAGLAALHRRRLLERRFEADLRREVLEVYRRLVGVLSHYFLNAALATEGAVRRLRRLPPGEAEEPLRVIEAHARQGEAVIRVLQDLPPEVFGAGDPGDPAALLAATREIEALVAAAADAAAGAERGGDP</sequence>
<keyword evidence="1" id="KW-0812">Transmembrane</keyword>
<evidence type="ECO:0000256" key="1">
    <source>
        <dbReference type="SAM" id="Phobius"/>
    </source>
</evidence>
<keyword evidence="1" id="KW-0472">Membrane</keyword>
<name>A0A6N9TPC6_DISTH</name>
<dbReference type="EMBL" id="JAAGRR010000110">
    <property type="protein sequence ID" value="NDY43019.1"/>
    <property type="molecule type" value="Genomic_DNA"/>
</dbReference>
<reference evidence="2 3" key="1">
    <citation type="submission" date="2020-02" db="EMBL/GenBank/DDBJ databases">
        <title>Comparative genomics of sulfur disproportionating microorganisms.</title>
        <authorList>
            <person name="Ward L.M."/>
            <person name="Bertran E."/>
            <person name="Johnston D.T."/>
        </authorList>
    </citation>
    <scope>NUCLEOTIDE SEQUENCE [LARGE SCALE GENOMIC DNA]</scope>
    <source>
        <strain evidence="2 3">DSM 100025</strain>
    </source>
</reference>
<dbReference type="RefSeq" id="WP_163299141.1">
    <property type="nucleotide sequence ID" value="NZ_JAAGRR010000110.1"/>
</dbReference>
<proteinExistence type="predicted"/>
<evidence type="ECO:0000313" key="2">
    <source>
        <dbReference type="EMBL" id="NDY43019.1"/>
    </source>
</evidence>
<accession>A0A6N9TPC6</accession>
<organism evidence="2 3">
    <name type="scientific">Dissulfurirhabdus thermomarina</name>
    <dbReference type="NCBI Taxonomy" id="1765737"/>
    <lineage>
        <taxon>Bacteria</taxon>
        <taxon>Deltaproteobacteria</taxon>
        <taxon>Dissulfurirhabdaceae</taxon>
        <taxon>Dissulfurirhabdus</taxon>
    </lineage>
</organism>
<evidence type="ECO:0000313" key="3">
    <source>
        <dbReference type="Proteomes" id="UP000469346"/>
    </source>
</evidence>
<keyword evidence="1" id="KW-1133">Transmembrane helix</keyword>
<dbReference type="AlphaFoldDB" id="A0A6N9TPC6"/>
<feature type="transmembrane region" description="Helical" evidence="1">
    <location>
        <begin position="43"/>
        <end position="71"/>
    </location>
</feature>
<dbReference type="Proteomes" id="UP000469346">
    <property type="component" value="Unassembled WGS sequence"/>
</dbReference>
<keyword evidence="3" id="KW-1185">Reference proteome</keyword>
<comment type="caution">
    <text evidence="2">The sequence shown here is derived from an EMBL/GenBank/DDBJ whole genome shotgun (WGS) entry which is preliminary data.</text>
</comment>
<gene>
    <name evidence="2" type="ORF">G3N55_09215</name>
</gene>